<feature type="domain" description="Outer membrane protein beta-barrel" evidence="1">
    <location>
        <begin position="35"/>
        <end position="203"/>
    </location>
</feature>
<dbReference type="InterPro" id="IPR025665">
    <property type="entry name" value="Beta-barrel_OMP_2"/>
</dbReference>
<dbReference type="EMBL" id="FOVN01000003">
    <property type="protein sequence ID" value="SFN72820.1"/>
    <property type="molecule type" value="Genomic_DNA"/>
</dbReference>
<organism evidence="2 3">
    <name type="scientific">Bizionia echini</name>
    <dbReference type="NCBI Taxonomy" id="649333"/>
    <lineage>
        <taxon>Bacteria</taxon>
        <taxon>Pseudomonadati</taxon>
        <taxon>Bacteroidota</taxon>
        <taxon>Flavobacteriia</taxon>
        <taxon>Flavobacteriales</taxon>
        <taxon>Flavobacteriaceae</taxon>
        <taxon>Bizionia</taxon>
    </lineage>
</organism>
<sequence>MRKILFIVLFLFSVHAASSQVLLTLIFGEKLNSPNIEFGLEGGYNFSQISGLESSKRLGTFNLGFYFNFKLKEQFYLYTGVLVKSNLGVKALSISDLETSGVSFIGSSGVYSQRINYFIVPIHAKYVFGNNIYIEAGPQLGLRYKAYVEYVNETDGVDTRIRQDNKGAINPIEAGVGIGMGYKFKKIGGLSVGLNYFQGFVNVYKSNSNTKNNAAFLKLNLPIGAKKSAKQNQDDHLMDSNTTIN</sequence>
<dbReference type="Proteomes" id="UP000198705">
    <property type="component" value="Unassembled WGS sequence"/>
</dbReference>
<dbReference type="AlphaFoldDB" id="A0A1I5BDS3"/>
<dbReference type="OrthoDB" id="1120420at2"/>
<dbReference type="RefSeq" id="WP_092207720.1">
    <property type="nucleotide sequence ID" value="NZ_FOVN01000003.1"/>
</dbReference>
<evidence type="ECO:0000259" key="1">
    <source>
        <dbReference type="Pfam" id="PF13568"/>
    </source>
</evidence>
<protein>
    <submittedName>
        <fullName evidence="2">Outer membrane protein beta-barrel domain-containing protein</fullName>
    </submittedName>
</protein>
<dbReference type="STRING" id="649333.SAMN04487989_10353"/>
<accession>A0A1I5BDS3</accession>
<gene>
    <name evidence="2" type="ORF">SAMN04487989_10353</name>
</gene>
<proteinExistence type="predicted"/>
<dbReference type="Pfam" id="PF13568">
    <property type="entry name" value="OMP_b-brl_2"/>
    <property type="match status" value="1"/>
</dbReference>
<reference evidence="3" key="1">
    <citation type="submission" date="2016-10" db="EMBL/GenBank/DDBJ databases">
        <authorList>
            <person name="Varghese N."/>
            <person name="Submissions S."/>
        </authorList>
    </citation>
    <scope>NUCLEOTIDE SEQUENCE [LARGE SCALE GENOMIC DNA]</scope>
    <source>
        <strain evidence="3">DSM 23925</strain>
    </source>
</reference>
<evidence type="ECO:0000313" key="2">
    <source>
        <dbReference type="EMBL" id="SFN72820.1"/>
    </source>
</evidence>
<keyword evidence="3" id="KW-1185">Reference proteome</keyword>
<name>A0A1I5BDS3_9FLAO</name>
<evidence type="ECO:0000313" key="3">
    <source>
        <dbReference type="Proteomes" id="UP000198705"/>
    </source>
</evidence>